<reference evidence="2" key="1">
    <citation type="submission" date="2020-12" db="EMBL/GenBank/DDBJ databases">
        <title>Metabolic potential, ecology and presence of endohyphal bacteria is reflected in genomic diversity of Mucoromycotina.</title>
        <authorList>
            <person name="Muszewska A."/>
            <person name="Okrasinska A."/>
            <person name="Steczkiewicz K."/>
            <person name="Drgas O."/>
            <person name="Orlowska M."/>
            <person name="Perlinska-Lenart U."/>
            <person name="Aleksandrzak-Piekarczyk T."/>
            <person name="Szatraj K."/>
            <person name="Zielenkiewicz U."/>
            <person name="Pilsyk S."/>
            <person name="Malc E."/>
            <person name="Mieczkowski P."/>
            <person name="Kruszewska J.S."/>
            <person name="Biernat P."/>
            <person name="Pawlowska J."/>
        </authorList>
    </citation>
    <scope>NUCLEOTIDE SEQUENCE</scope>
    <source>
        <strain evidence="2">WA0000017839</strain>
    </source>
</reference>
<dbReference type="EMBL" id="JAEPRD010000019">
    <property type="protein sequence ID" value="KAG2208505.1"/>
    <property type="molecule type" value="Genomic_DNA"/>
</dbReference>
<dbReference type="OrthoDB" id="5946437at2759"/>
<dbReference type="GO" id="GO:0035091">
    <property type="term" value="F:phosphatidylinositol binding"/>
    <property type="evidence" value="ECO:0007669"/>
    <property type="project" value="InterPro"/>
</dbReference>
<dbReference type="InterPro" id="IPR001849">
    <property type="entry name" value="PH_domain"/>
</dbReference>
<dbReference type="AlphaFoldDB" id="A0A8H7V613"/>
<dbReference type="InterPro" id="IPR036871">
    <property type="entry name" value="PX_dom_sf"/>
</dbReference>
<dbReference type="Gene3D" id="3.30.1520.10">
    <property type="entry name" value="Phox-like domain"/>
    <property type="match status" value="1"/>
</dbReference>
<name>A0A8H7V613_9FUNG</name>
<dbReference type="SMART" id="SM00233">
    <property type="entry name" value="PH"/>
    <property type="match status" value="1"/>
</dbReference>
<keyword evidence="3" id="KW-1185">Reference proteome</keyword>
<comment type="caution">
    <text evidence="2">The sequence shown here is derived from an EMBL/GenBank/DDBJ whole genome shotgun (WGS) entry which is preliminary data.</text>
</comment>
<evidence type="ECO:0000259" key="1">
    <source>
        <dbReference type="PROSITE" id="PS50003"/>
    </source>
</evidence>
<feature type="domain" description="PH" evidence="1">
    <location>
        <begin position="188"/>
        <end position="300"/>
    </location>
</feature>
<dbReference type="InterPro" id="IPR011993">
    <property type="entry name" value="PH-like_dom_sf"/>
</dbReference>
<accession>A0A8H7V613</accession>
<evidence type="ECO:0000313" key="2">
    <source>
        <dbReference type="EMBL" id="KAG2208505.1"/>
    </source>
</evidence>
<protein>
    <recommendedName>
        <fullName evidence="1">PH domain-containing protein</fullName>
    </recommendedName>
</protein>
<dbReference type="CDD" id="cd06093">
    <property type="entry name" value="PX_domain"/>
    <property type="match status" value="1"/>
</dbReference>
<dbReference type="Gene3D" id="2.30.29.30">
    <property type="entry name" value="Pleckstrin-homology domain (PH domain)/Phosphotyrosine-binding domain (PTB)"/>
    <property type="match status" value="1"/>
</dbReference>
<dbReference type="PROSITE" id="PS50003">
    <property type="entry name" value="PH_DOMAIN"/>
    <property type="match status" value="1"/>
</dbReference>
<gene>
    <name evidence="2" type="ORF">INT47_010201</name>
</gene>
<organism evidence="2 3">
    <name type="scientific">Mucor saturninus</name>
    <dbReference type="NCBI Taxonomy" id="64648"/>
    <lineage>
        <taxon>Eukaryota</taxon>
        <taxon>Fungi</taxon>
        <taxon>Fungi incertae sedis</taxon>
        <taxon>Mucoromycota</taxon>
        <taxon>Mucoromycotina</taxon>
        <taxon>Mucoromycetes</taxon>
        <taxon>Mucorales</taxon>
        <taxon>Mucorineae</taxon>
        <taxon>Mucoraceae</taxon>
        <taxon>Mucor</taxon>
    </lineage>
</organism>
<dbReference type="Proteomes" id="UP000603453">
    <property type="component" value="Unassembled WGS sequence"/>
</dbReference>
<dbReference type="Pfam" id="PF00169">
    <property type="entry name" value="PH"/>
    <property type="match status" value="1"/>
</dbReference>
<dbReference type="SUPFAM" id="SSF50729">
    <property type="entry name" value="PH domain-like"/>
    <property type="match status" value="1"/>
</dbReference>
<proteinExistence type="predicted"/>
<evidence type="ECO:0000313" key="3">
    <source>
        <dbReference type="Proteomes" id="UP000603453"/>
    </source>
</evidence>
<sequence length="323" mass="36555">MVKESQANEDSSVYASSIYSDDGSTLYASSIIDNDTASTLYASSVYSTRLNDKPSLSVDDLQQLRIVVVGLAAPKLSKAVVHHCLLSVRTLLPQTNQDLKNNQFIEQFRILKNYADLTNLDASLRLQGYRGEPLLKKSIFCSHAPQMLDQRKILLELYFRKVLDSDQHVPLLLNFFDTDKEIEERKHHSTKEGYLLRKEGTKLFGKWVAQYFVLEDVTFTYYNQLNQIKKKKGGKRLGSIPLKDMSIGSQSSRYLETTDYRHGLVIKQLLNRHGDDGHMLCAVNDEDRDLWVSALANAARALDAPPIVAVPAFLSKLSNKKKI</sequence>